<evidence type="ECO:0000259" key="2">
    <source>
        <dbReference type="Pfam" id="PF01872"/>
    </source>
</evidence>
<dbReference type="EMBL" id="CP062229">
    <property type="protein sequence ID" value="UVC13025.1"/>
    <property type="molecule type" value="Genomic_DNA"/>
</dbReference>
<keyword evidence="4" id="KW-1185">Reference proteome</keyword>
<reference evidence="3" key="1">
    <citation type="submission" date="2020-09" db="EMBL/GenBank/DDBJ databases">
        <title>Rhizobia associated with sainfoin plants.</title>
        <authorList>
            <person name="Asharfi S."/>
            <person name="Kuzmanovic N."/>
            <person name="Bunk B."/>
            <person name="Sproeer C."/>
            <person name="Becker M."/>
            <person name="Thuenen T."/>
        </authorList>
    </citation>
    <scope>NUCLEOTIDE SEQUENCE</scope>
    <source>
        <strain evidence="3">OM4</strain>
    </source>
</reference>
<feature type="region of interest" description="Disordered" evidence="1">
    <location>
        <begin position="199"/>
        <end position="221"/>
    </location>
</feature>
<evidence type="ECO:0000313" key="4">
    <source>
        <dbReference type="Proteomes" id="UP001058098"/>
    </source>
</evidence>
<dbReference type="RefSeq" id="WP_258116746.1">
    <property type="nucleotide sequence ID" value="NZ_CP062229.1"/>
</dbReference>
<sequence length="235" mass="25837">MARIVYAMLMSLDGYIAGPDGDIALPVPEEELHRHFNDMMRQTSVALCGRRMYEAMRFWDSPDRETGAAEVELGFARAWRETPKIVFSTTLREVGPNARLVNGDVENVVRSLKSEADGQITVAGADLAAHLARSGLIDEYRLYMHPVVLGGGKPYFQSGLSLTLKPLGTENLTQGVTLLPTHPPVEAWLDVVLARAEVRQPRTNRTDDPKATPTRQILNGSSAPMSDIEIRIAAS</sequence>
<evidence type="ECO:0000313" key="3">
    <source>
        <dbReference type="EMBL" id="UVC13025.1"/>
    </source>
</evidence>
<dbReference type="InterPro" id="IPR050765">
    <property type="entry name" value="Riboflavin_Biosynth_HTPR"/>
</dbReference>
<proteinExistence type="predicted"/>
<organism evidence="3 4">
    <name type="scientific">Mesorhizobium onobrychidis</name>
    <dbReference type="NCBI Taxonomy" id="2775404"/>
    <lineage>
        <taxon>Bacteria</taxon>
        <taxon>Pseudomonadati</taxon>
        <taxon>Pseudomonadota</taxon>
        <taxon>Alphaproteobacteria</taxon>
        <taxon>Hyphomicrobiales</taxon>
        <taxon>Phyllobacteriaceae</taxon>
        <taxon>Mesorhizobium</taxon>
    </lineage>
</organism>
<protein>
    <submittedName>
        <fullName evidence="3">Dihydrofolate reductase</fullName>
    </submittedName>
</protein>
<dbReference type="Gene3D" id="3.40.430.10">
    <property type="entry name" value="Dihydrofolate Reductase, subunit A"/>
    <property type="match status" value="1"/>
</dbReference>
<dbReference type="InterPro" id="IPR024072">
    <property type="entry name" value="DHFR-like_dom_sf"/>
</dbReference>
<dbReference type="SUPFAM" id="SSF53597">
    <property type="entry name" value="Dihydrofolate reductase-like"/>
    <property type="match status" value="1"/>
</dbReference>
<dbReference type="PANTHER" id="PTHR38011:SF11">
    <property type="entry name" value="2,5-DIAMINO-6-RIBOSYLAMINO-4(3H)-PYRIMIDINONE 5'-PHOSPHATE REDUCTASE"/>
    <property type="match status" value="1"/>
</dbReference>
<feature type="domain" description="Bacterial bifunctional deaminase-reductase C-terminal" evidence="2">
    <location>
        <begin position="4"/>
        <end position="177"/>
    </location>
</feature>
<dbReference type="InterPro" id="IPR002734">
    <property type="entry name" value="RibDG_C"/>
</dbReference>
<dbReference type="Proteomes" id="UP001058098">
    <property type="component" value="Chromosome"/>
</dbReference>
<name>A0ABY5QPD2_9HYPH</name>
<gene>
    <name evidence="3" type="ORF">IHQ72_19930</name>
</gene>
<evidence type="ECO:0000256" key="1">
    <source>
        <dbReference type="SAM" id="MobiDB-lite"/>
    </source>
</evidence>
<feature type="compositionally biased region" description="Basic and acidic residues" evidence="1">
    <location>
        <begin position="199"/>
        <end position="210"/>
    </location>
</feature>
<accession>A0ABY5QPD2</accession>
<dbReference type="PANTHER" id="PTHR38011">
    <property type="entry name" value="DIHYDROFOLATE REDUCTASE FAMILY PROTEIN (AFU_ORTHOLOGUE AFUA_8G06820)"/>
    <property type="match status" value="1"/>
</dbReference>
<dbReference type="Pfam" id="PF01872">
    <property type="entry name" value="RibD_C"/>
    <property type="match status" value="1"/>
</dbReference>